<accession>A0A231VCI6</accession>
<dbReference type="GO" id="GO:0031956">
    <property type="term" value="F:medium-chain fatty acid-CoA ligase activity"/>
    <property type="evidence" value="ECO:0007669"/>
    <property type="project" value="TreeGrafter"/>
</dbReference>
<evidence type="ECO:0000313" key="6">
    <source>
        <dbReference type="Proteomes" id="UP000215301"/>
    </source>
</evidence>
<dbReference type="Pfam" id="PF13193">
    <property type="entry name" value="AMP-binding_C"/>
    <property type="match status" value="1"/>
</dbReference>
<dbReference type="Gene3D" id="3.30.300.30">
    <property type="match status" value="1"/>
</dbReference>
<evidence type="ECO:0000259" key="3">
    <source>
        <dbReference type="Pfam" id="PF00501"/>
    </source>
</evidence>
<sequence>MIKCYNILLVPATNYLNGDDIVIEMTIGQYLDYISEKYPNHDALIISGKVRYIYKDLKFMANKLAKGLLNIGIKKGDHIAIWASNVPEWVITLFATAKIGCPIVPMNTEYRENELQYVLKQSDAKALILIDGYKDLDYVRTIYNLIPSLQKTDKENLHSNEFPNLKYVINIGEKCNPGMYSFNEILMMGEQYDDDMVYEIQNSLKPDEVIDIQYTSGTTDFPKGAMLTHYGLLNNGDAIATRMKFTENDKLCITVPLFHCFGYTLSVMACLSKGATMVLVDHFNPVKVMEAIDKEKCTAFNGVPTMFITMLNHQDFDKFDFSTLRTGIMAGSVCPKKVMEAVVDKMNMREITSVYGLTEASPGITQTSVDDSLEDRVSTVGYVFPGVDIKIVDPKTLKEVPIGSEGEIMARGYNVMKGYYKMKEETEKAIEKDGWLHTGDIGKLDDRGYLKITGRLKDMIIRGGENISPTEIEECLYHHPGVKDVQIVGVPDEKYGEEIMAYIIPKEGYCIEAEDIREYARKKLARFKVPKYVKIIDEFPKTASGKIQKYRLREMAMAELNFS</sequence>
<dbReference type="PANTHER" id="PTHR43201:SF5">
    <property type="entry name" value="MEDIUM-CHAIN ACYL-COA LIGASE ACSF2, MITOCHONDRIAL"/>
    <property type="match status" value="1"/>
</dbReference>
<evidence type="ECO:0000256" key="2">
    <source>
        <dbReference type="ARBA" id="ARBA00022598"/>
    </source>
</evidence>
<feature type="domain" description="AMP-dependent synthetase/ligase" evidence="3">
    <location>
        <begin position="36"/>
        <end position="420"/>
    </location>
</feature>
<dbReference type="SUPFAM" id="SSF56801">
    <property type="entry name" value="Acetyl-CoA synthetase-like"/>
    <property type="match status" value="1"/>
</dbReference>
<comment type="caution">
    <text evidence="5">The sequence shown here is derived from an EMBL/GenBank/DDBJ whole genome shotgun (WGS) entry which is preliminary data.</text>
</comment>
<dbReference type="FunFam" id="3.30.300.30:FF:000008">
    <property type="entry name" value="2,3-dihydroxybenzoate-AMP ligase"/>
    <property type="match status" value="1"/>
</dbReference>
<dbReference type="InterPro" id="IPR045851">
    <property type="entry name" value="AMP-bd_C_sf"/>
</dbReference>
<dbReference type="GO" id="GO:0006631">
    <property type="term" value="P:fatty acid metabolic process"/>
    <property type="evidence" value="ECO:0007669"/>
    <property type="project" value="TreeGrafter"/>
</dbReference>
<evidence type="ECO:0000313" key="5">
    <source>
        <dbReference type="EMBL" id="OXT05897.1"/>
    </source>
</evidence>
<dbReference type="InterPro" id="IPR025110">
    <property type="entry name" value="AMP-bd_C"/>
</dbReference>
<gene>
    <name evidence="5" type="ORF">CE561_12175</name>
</gene>
<dbReference type="Proteomes" id="UP000215301">
    <property type="component" value="Unassembled WGS sequence"/>
</dbReference>
<dbReference type="AlphaFoldDB" id="A0A231VCI6"/>
<feature type="domain" description="AMP-binding enzyme C-terminal" evidence="4">
    <location>
        <begin position="471"/>
        <end position="546"/>
    </location>
</feature>
<dbReference type="Pfam" id="PF00501">
    <property type="entry name" value="AMP-binding"/>
    <property type="match status" value="1"/>
</dbReference>
<comment type="similarity">
    <text evidence="1">Belongs to the ATP-dependent AMP-binding enzyme family.</text>
</comment>
<evidence type="ECO:0000259" key="4">
    <source>
        <dbReference type="Pfam" id="PF13193"/>
    </source>
</evidence>
<dbReference type="CDD" id="cd05917">
    <property type="entry name" value="FACL_like_2"/>
    <property type="match status" value="1"/>
</dbReference>
<dbReference type="PANTHER" id="PTHR43201">
    <property type="entry name" value="ACYL-COA SYNTHETASE"/>
    <property type="match status" value="1"/>
</dbReference>
<dbReference type="FunFam" id="3.40.50.12780:FF:000003">
    <property type="entry name" value="Long-chain-fatty-acid--CoA ligase FadD"/>
    <property type="match status" value="1"/>
</dbReference>
<reference evidence="5 6" key="1">
    <citation type="submission" date="2017-06" db="EMBL/GenBank/DDBJ databases">
        <title>Isolation and characterization of a thermophilic and butanogenic Thermoanaerobacterium thermosaccharolyticum M5 capable of efficient degradation of hemicellulose.</title>
        <authorList>
            <person name="Xin F."/>
            <person name="Jiang Y."/>
        </authorList>
    </citation>
    <scope>NUCLEOTIDE SEQUENCE [LARGE SCALE GENOMIC DNA]</scope>
    <source>
        <strain evidence="5 6">M5</strain>
    </source>
</reference>
<protein>
    <submittedName>
        <fullName evidence="5">AMP-binding protein</fullName>
    </submittedName>
</protein>
<dbReference type="EMBL" id="NKHD01000046">
    <property type="protein sequence ID" value="OXT05897.1"/>
    <property type="molecule type" value="Genomic_DNA"/>
</dbReference>
<dbReference type="Gene3D" id="3.40.50.980">
    <property type="match status" value="2"/>
</dbReference>
<organism evidence="5 6">
    <name type="scientific">Thermoanaerobacterium thermosaccharolyticum</name>
    <name type="common">Clostridium thermosaccharolyticum</name>
    <dbReference type="NCBI Taxonomy" id="1517"/>
    <lineage>
        <taxon>Bacteria</taxon>
        <taxon>Bacillati</taxon>
        <taxon>Bacillota</taxon>
        <taxon>Clostridia</taxon>
        <taxon>Thermoanaerobacterales</taxon>
        <taxon>Thermoanaerobacteraceae</taxon>
        <taxon>Thermoanaerobacterium</taxon>
    </lineage>
</organism>
<evidence type="ECO:0000256" key="1">
    <source>
        <dbReference type="ARBA" id="ARBA00006432"/>
    </source>
</evidence>
<keyword evidence="2" id="KW-0436">Ligase</keyword>
<proteinExistence type="inferred from homology"/>
<dbReference type="InterPro" id="IPR000873">
    <property type="entry name" value="AMP-dep_synth/lig_dom"/>
</dbReference>
<dbReference type="Gene3D" id="2.30.38.10">
    <property type="entry name" value="Luciferase, Domain 3"/>
    <property type="match status" value="1"/>
</dbReference>
<name>A0A231VCI6_THETR</name>